<reference evidence="2 3" key="1">
    <citation type="submission" date="2018-09" db="EMBL/GenBank/DDBJ databases">
        <title>Bacillus saliacetes sp. nov., isolated from Thai shrimp paste (Ka-pi).</title>
        <authorList>
            <person name="Daroonpunt R."/>
            <person name="Tanasupawat S."/>
            <person name="Yiamsombut S."/>
        </authorList>
    </citation>
    <scope>NUCLEOTIDE SEQUENCE [LARGE SCALE GENOMIC DNA]</scope>
    <source>
        <strain evidence="2 3">SKP7-4</strain>
    </source>
</reference>
<feature type="transmembrane region" description="Helical" evidence="1">
    <location>
        <begin position="106"/>
        <end position="132"/>
    </location>
</feature>
<name>A0A3A1R4Q0_9BACI</name>
<dbReference type="AlphaFoldDB" id="A0A3A1R4Q0"/>
<evidence type="ECO:0000313" key="2">
    <source>
        <dbReference type="EMBL" id="RIW37347.1"/>
    </source>
</evidence>
<sequence length="205" mass="24982">MKVYRKYYVKKAKGESELEKQREVIDTINDKQKALTNDWNEYWHDYSAYDTWQFWFLILLFIIPLVVLYFKLDKRRALQLGFFGFNIHVWLGYIDRFGASQGYWEYPYQWLIILPSNVTLDASLIPVIYILLYQWILTNKKNFYLYMILLSAGLSFIFKPLLVLHYFLTFYIKMPYIYLFIGYLVIIWLSKMITDIFLGFYKKTE</sequence>
<keyword evidence="1" id="KW-0472">Membrane</keyword>
<feature type="transmembrane region" description="Helical" evidence="1">
    <location>
        <begin position="77"/>
        <end position="94"/>
    </location>
</feature>
<dbReference type="EMBL" id="QXIR01000004">
    <property type="protein sequence ID" value="RIW37347.1"/>
    <property type="molecule type" value="Genomic_DNA"/>
</dbReference>
<organism evidence="2 3">
    <name type="scientific">Bacillus salacetis</name>
    <dbReference type="NCBI Taxonomy" id="2315464"/>
    <lineage>
        <taxon>Bacteria</taxon>
        <taxon>Bacillati</taxon>
        <taxon>Bacillota</taxon>
        <taxon>Bacilli</taxon>
        <taxon>Bacillales</taxon>
        <taxon>Bacillaceae</taxon>
        <taxon>Bacillus</taxon>
    </lineage>
</organism>
<comment type="caution">
    <text evidence="2">The sequence shown here is derived from an EMBL/GenBank/DDBJ whole genome shotgun (WGS) entry which is preliminary data.</text>
</comment>
<feature type="transmembrane region" description="Helical" evidence="1">
    <location>
        <begin position="180"/>
        <end position="201"/>
    </location>
</feature>
<evidence type="ECO:0000313" key="3">
    <source>
        <dbReference type="Proteomes" id="UP000265801"/>
    </source>
</evidence>
<keyword evidence="3" id="KW-1185">Reference proteome</keyword>
<dbReference type="Proteomes" id="UP000265801">
    <property type="component" value="Unassembled WGS sequence"/>
</dbReference>
<feature type="transmembrane region" description="Helical" evidence="1">
    <location>
        <begin position="144"/>
        <end position="168"/>
    </location>
</feature>
<feature type="transmembrane region" description="Helical" evidence="1">
    <location>
        <begin position="52"/>
        <end position="70"/>
    </location>
</feature>
<dbReference type="RefSeq" id="WP_119545766.1">
    <property type="nucleotide sequence ID" value="NZ_QXIR01000004.1"/>
</dbReference>
<evidence type="ECO:0000256" key="1">
    <source>
        <dbReference type="SAM" id="Phobius"/>
    </source>
</evidence>
<keyword evidence="1" id="KW-0812">Transmembrane</keyword>
<keyword evidence="1" id="KW-1133">Transmembrane helix</keyword>
<protein>
    <submittedName>
        <fullName evidence="2">Uncharacterized protein</fullName>
    </submittedName>
</protein>
<gene>
    <name evidence="2" type="ORF">D3H55_04735</name>
</gene>
<proteinExistence type="predicted"/>
<accession>A0A3A1R4Q0</accession>